<dbReference type="EMBL" id="VSSQ01011573">
    <property type="protein sequence ID" value="MPM47184.1"/>
    <property type="molecule type" value="Genomic_DNA"/>
</dbReference>
<evidence type="ECO:0000313" key="1">
    <source>
        <dbReference type="EMBL" id="MPM47184.1"/>
    </source>
</evidence>
<sequence length="36" mass="3840">MVPEGVVLLGIQHLQQGGGRVAPEVVAQLVDFVQQQ</sequence>
<dbReference type="AlphaFoldDB" id="A0A645ABW4"/>
<organism evidence="1">
    <name type="scientific">bioreactor metagenome</name>
    <dbReference type="NCBI Taxonomy" id="1076179"/>
    <lineage>
        <taxon>unclassified sequences</taxon>
        <taxon>metagenomes</taxon>
        <taxon>ecological metagenomes</taxon>
    </lineage>
</organism>
<comment type="caution">
    <text evidence="1">The sequence shown here is derived from an EMBL/GenBank/DDBJ whole genome shotgun (WGS) entry which is preliminary data.</text>
</comment>
<gene>
    <name evidence="1" type="ORF">SDC9_93892</name>
</gene>
<accession>A0A645ABW4</accession>
<proteinExistence type="predicted"/>
<name>A0A645ABW4_9ZZZZ</name>
<reference evidence="1" key="1">
    <citation type="submission" date="2019-08" db="EMBL/GenBank/DDBJ databases">
        <authorList>
            <person name="Kucharzyk K."/>
            <person name="Murdoch R.W."/>
            <person name="Higgins S."/>
            <person name="Loffler F."/>
        </authorList>
    </citation>
    <scope>NUCLEOTIDE SEQUENCE</scope>
</reference>
<protein>
    <submittedName>
        <fullName evidence="1">Uncharacterized protein</fullName>
    </submittedName>
</protein>